<dbReference type="GO" id="GO:0004412">
    <property type="term" value="F:homoserine dehydrogenase activity"/>
    <property type="evidence" value="ECO:0007669"/>
    <property type="project" value="UniProtKB-EC"/>
</dbReference>
<keyword evidence="7" id="KW-0486">Methionine biosynthesis</keyword>
<name>A0A382HSQ8_9ZZZZ</name>
<dbReference type="FunFam" id="3.30.70.260:FF:000030">
    <property type="entry name" value="Homoserine dehydrogenase"/>
    <property type="match status" value="1"/>
</dbReference>
<dbReference type="InterPro" id="IPR002912">
    <property type="entry name" value="ACT_dom"/>
</dbReference>
<dbReference type="Pfam" id="PF00742">
    <property type="entry name" value="Homoserine_dh"/>
    <property type="match status" value="1"/>
</dbReference>
<comment type="pathway">
    <text evidence="8">Amino-acid biosynthesis; L-methionine biosynthesis via de novo pathway.</text>
</comment>
<dbReference type="Gene3D" id="3.40.50.720">
    <property type="entry name" value="NAD(P)-binding Rossmann-like Domain"/>
    <property type="match status" value="1"/>
</dbReference>
<evidence type="ECO:0000256" key="2">
    <source>
        <dbReference type="ARBA" id="ARBA00013213"/>
    </source>
</evidence>
<dbReference type="PROSITE" id="PS51671">
    <property type="entry name" value="ACT"/>
    <property type="match status" value="1"/>
</dbReference>
<proteinExistence type="inferred from homology"/>
<dbReference type="AlphaFoldDB" id="A0A382HSQ8"/>
<evidence type="ECO:0000259" key="9">
    <source>
        <dbReference type="PROSITE" id="PS51671"/>
    </source>
</evidence>
<dbReference type="EMBL" id="UINC01062681">
    <property type="protein sequence ID" value="SVB89531.1"/>
    <property type="molecule type" value="Genomic_DNA"/>
</dbReference>
<dbReference type="Gene3D" id="3.30.360.10">
    <property type="entry name" value="Dihydrodipicolinate Reductase, domain 2"/>
    <property type="match status" value="1"/>
</dbReference>
<keyword evidence="3" id="KW-0028">Amino-acid biosynthesis</keyword>
<dbReference type="SUPFAM" id="SSF55021">
    <property type="entry name" value="ACT-like"/>
    <property type="match status" value="1"/>
</dbReference>
<dbReference type="InterPro" id="IPR045865">
    <property type="entry name" value="ACT-like_dom_sf"/>
</dbReference>
<dbReference type="Gene3D" id="3.30.70.260">
    <property type="match status" value="1"/>
</dbReference>
<dbReference type="PANTHER" id="PTHR43331:SF1">
    <property type="entry name" value="HOMOSERINE DEHYDROGENASE"/>
    <property type="match status" value="1"/>
</dbReference>
<dbReference type="SUPFAM" id="SSF55347">
    <property type="entry name" value="Glyceraldehyde-3-phosphate dehydrogenase-like, C-terminal domain"/>
    <property type="match status" value="1"/>
</dbReference>
<organism evidence="10">
    <name type="scientific">marine metagenome</name>
    <dbReference type="NCBI Taxonomy" id="408172"/>
    <lineage>
        <taxon>unclassified sequences</taxon>
        <taxon>metagenomes</taxon>
        <taxon>ecological metagenomes</taxon>
    </lineage>
</organism>
<keyword evidence="5" id="KW-0521">NADP</keyword>
<keyword evidence="6" id="KW-0560">Oxidoreductase</keyword>
<protein>
    <recommendedName>
        <fullName evidence="2">homoserine dehydrogenase</fullName>
        <ecNumber evidence="2">1.1.1.3</ecNumber>
    </recommendedName>
</protein>
<accession>A0A382HSQ8</accession>
<dbReference type="InterPro" id="IPR019811">
    <property type="entry name" value="HDH_CS"/>
</dbReference>
<evidence type="ECO:0000256" key="4">
    <source>
        <dbReference type="ARBA" id="ARBA00022697"/>
    </source>
</evidence>
<feature type="domain" description="ACT" evidence="9">
    <location>
        <begin position="254"/>
        <end position="330"/>
    </location>
</feature>
<gene>
    <name evidence="10" type="ORF">METZ01_LOCUS242385</name>
</gene>
<dbReference type="NCBIfam" id="NF004976">
    <property type="entry name" value="PRK06349.1"/>
    <property type="match status" value="1"/>
</dbReference>
<dbReference type="FunFam" id="3.30.360.10:FF:000005">
    <property type="entry name" value="Homoserine dehydrogenase"/>
    <property type="match status" value="1"/>
</dbReference>
<evidence type="ECO:0000256" key="7">
    <source>
        <dbReference type="ARBA" id="ARBA00023167"/>
    </source>
</evidence>
<dbReference type="Pfam" id="PF01842">
    <property type="entry name" value="ACT"/>
    <property type="match status" value="1"/>
</dbReference>
<evidence type="ECO:0000256" key="3">
    <source>
        <dbReference type="ARBA" id="ARBA00022605"/>
    </source>
</evidence>
<feature type="non-terminal residue" evidence="10">
    <location>
        <position position="1"/>
    </location>
</feature>
<dbReference type="PANTHER" id="PTHR43331">
    <property type="entry name" value="HOMOSERINE DEHYDROGENASE"/>
    <property type="match status" value="1"/>
</dbReference>
<evidence type="ECO:0000313" key="10">
    <source>
        <dbReference type="EMBL" id="SVB89531.1"/>
    </source>
</evidence>
<keyword evidence="4" id="KW-0791">Threonine biosynthesis</keyword>
<dbReference type="GO" id="GO:0009088">
    <property type="term" value="P:threonine biosynthetic process"/>
    <property type="evidence" value="ECO:0007669"/>
    <property type="project" value="UniProtKB-KW"/>
</dbReference>
<evidence type="ECO:0000256" key="1">
    <source>
        <dbReference type="ARBA" id="ARBA00006753"/>
    </source>
</evidence>
<sequence length="334" mass="35865">VVTANKAVIAEHGDELFALALDKGVDLLFEASVAGGIPIIRSLRSGLVANRVESLYGILNGTTNYMMTRMTRGEGDYDEILAEAQEKGYAEPDPTMDVSGMDAAQKLAILGRIAFHATGTAQDLYCEGIEHVESSDIETAAELGYTIKLLAIAKHTAVGRVEARVHPAMVPSESLLANIHDEFNAIEIVGSAVGNQVFYGAGAGQMPTASAVVSDLVELAERKRMGATTAIGDMILDDEAASFADIEDSVIRYFLRMRVADRPGVLSQITQLLAQEEISIASVIQKQRDLEGGTVSLIIVTHEARERSMRQAVAAIDALDFTEGATRLIRMEDL</sequence>
<comment type="similarity">
    <text evidence="1">Belongs to the homoserine dehydrogenase family.</text>
</comment>
<dbReference type="PROSITE" id="PS01042">
    <property type="entry name" value="HOMOSER_DHGENASE"/>
    <property type="match status" value="1"/>
</dbReference>
<evidence type="ECO:0000256" key="6">
    <source>
        <dbReference type="ARBA" id="ARBA00023002"/>
    </source>
</evidence>
<dbReference type="EC" id="1.1.1.3" evidence="2"/>
<dbReference type="GO" id="GO:0009086">
    <property type="term" value="P:methionine biosynthetic process"/>
    <property type="evidence" value="ECO:0007669"/>
    <property type="project" value="UniProtKB-KW"/>
</dbReference>
<dbReference type="CDD" id="cd04881">
    <property type="entry name" value="ACT_HSDH-Hom"/>
    <property type="match status" value="1"/>
</dbReference>
<evidence type="ECO:0000256" key="5">
    <source>
        <dbReference type="ARBA" id="ARBA00022857"/>
    </source>
</evidence>
<reference evidence="10" key="1">
    <citation type="submission" date="2018-05" db="EMBL/GenBank/DDBJ databases">
        <authorList>
            <person name="Lanie J.A."/>
            <person name="Ng W.-L."/>
            <person name="Kazmierczak K.M."/>
            <person name="Andrzejewski T.M."/>
            <person name="Davidsen T.M."/>
            <person name="Wayne K.J."/>
            <person name="Tettelin H."/>
            <person name="Glass J.I."/>
            <person name="Rusch D."/>
            <person name="Podicherti R."/>
            <person name="Tsui H.-C.T."/>
            <person name="Winkler M.E."/>
        </authorList>
    </citation>
    <scope>NUCLEOTIDE SEQUENCE</scope>
</reference>
<dbReference type="InterPro" id="IPR001342">
    <property type="entry name" value="HDH_cat"/>
</dbReference>
<evidence type="ECO:0000256" key="8">
    <source>
        <dbReference type="ARBA" id="ARBA00034478"/>
    </source>
</evidence>